<gene>
    <name evidence="1" type="ORF">HJG60_010685</name>
</gene>
<reference evidence="1 2" key="1">
    <citation type="journal article" date="2020" name="Nature">
        <title>Six reference-quality genomes reveal evolution of bat adaptations.</title>
        <authorList>
            <person name="Jebb D."/>
            <person name="Huang Z."/>
            <person name="Pippel M."/>
            <person name="Hughes G.M."/>
            <person name="Lavrichenko K."/>
            <person name="Devanna P."/>
            <person name="Winkler S."/>
            <person name="Jermiin L.S."/>
            <person name="Skirmuntt E.C."/>
            <person name="Katzourakis A."/>
            <person name="Burkitt-Gray L."/>
            <person name="Ray D.A."/>
            <person name="Sullivan K.A.M."/>
            <person name="Roscito J.G."/>
            <person name="Kirilenko B.M."/>
            <person name="Davalos L.M."/>
            <person name="Corthals A.P."/>
            <person name="Power M.L."/>
            <person name="Jones G."/>
            <person name="Ransome R.D."/>
            <person name="Dechmann D.K.N."/>
            <person name="Locatelli A.G."/>
            <person name="Puechmaille S.J."/>
            <person name="Fedrigo O."/>
            <person name="Jarvis E.D."/>
            <person name="Hiller M."/>
            <person name="Vernes S.C."/>
            <person name="Myers E.W."/>
            <person name="Teeling E.C."/>
        </authorList>
    </citation>
    <scope>NUCLEOTIDE SEQUENCE [LARGE SCALE GENOMIC DNA]</scope>
    <source>
        <strain evidence="1">Bat1K_MPI-CBG_1</strain>
    </source>
</reference>
<accession>A0A834ARV3</accession>
<dbReference type="AlphaFoldDB" id="A0A834ARV3"/>
<protein>
    <submittedName>
        <fullName evidence="1">Uncharacterized protein</fullName>
    </submittedName>
</protein>
<dbReference type="EMBL" id="JABVXQ010000004">
    <property type="protein sequence ID" value="KAF6114751.1"/>
    <property type="molecule type" value="Genomic_DNA"/>
</dbReference>
<evidence type="ECO:0000313" key="1">
    <source>
        <dbReference type="EMBL" id="KAF6114751.1"/>
    </source>
</evidence>
<name>A0A834ARV3_9CHIR</name>
<comment type="caution">
    <text evidence="1">The sequence shown here is derived from an EMBL/GenBank/DDBJ whole genome shotgun (WGS) entry which is preliminary data.</text>
</comment>
<organism evidence="1 2">
    <name type="scientific">Phyllostomus discolor</name>
    <name type="common">pale spear-nosed bat</name>
    <dbReference type="NCBI Taxonomy" id="89673"/>
    <lineage>
        <taxon>Eukaryota</taxon>
        <taxon>Metazoa</taxon>
        <taxon>Chordata</taxon>
        <taxon>Craniata</taxon>
        <taxon>Vertebrata</taxon>
        <taxon>Euteleostomi</taxon>
        <taxon>Mammalia</taxon>
        <taxon>Eutheria</taxon>
        <taxon>Laurasiatheria</taxon>
        <taxon>Chiroptera</taxon>
        <taxon>Yangochiroptera</taxon>
        <taxon>Phyllostomidae</taxon>
        <taxon>Phyllostominae</taxon>
        <taxon>Phyllostomus</taxon>
    </lineage>
</organism>
<proteinExistence type="predicted"/>
<dbReference type="Proteomes" id="UP000664940">
    <property type="component" value="Unassembled WGS sequence"/>
</dbReference>
<sequence length="131" mass="15632">MLSKVIKCFPRFEKNFVKLYKEIIKQNFRSGNIFLLIDFRERKGRGREKEICCSTYLCVHWLTLVCAVTRDRTHNLGIWERCSNQLSYLARSRSGNTKVRHLFAPLYFEIRSQAEQIIQVRLYEHAKETLS</sequence>
<evidence type="ECO:0000313" key="2">
    <source>
        <dbReference type="Proteomes" id="UP000664940"/>
    </source>
</evidence>